<accession>A0A919JDJ0</accession>
<organism evidence="3 4">
    <name type="scientific">Actinoplanes nipponensis</name>
    <dbReference type="NCBI Taxonomy" id="135950"/>
    <lineage>
        <taxon>Bacteria</taxon>
        <taxon>Bacillati</taxon>
        <taxon>Actinomycetota</taxon>
        <taxon>Actinomycetes</taxon>
        <taxon>Micromonosporales</taxon>
        <taxon>Micromonosporaceae</taxon>
        <taxon>Actinoplanes</taxon>
    </lineage>
</organism>
<evidence type="ECO:0000313" key="3">
    <source>
        <dbReference type="EMBL" id="GIE46947.1"/>
    </source>
</evidence>
<sequence>MIDIDASVPALLVRIGRYPIHAGSLGVARTLGSLGVPVYALVEGRFTPLARSRQLAGAFSWRGDEPDDLVEQVCAIAGTLGRRAVAVATDDDAAILLAENADRLAPHLLLPPVAPDLPRRLASKRDLYELCLAHEVPTPLTLCPASAADLEACGDELGYPLVAKNALAATGKTAVRGTTVVRDRRELRARFAGLPDFSALLLQEHIPFEGDNDWFVHAYCDTGAQPAVTFVGRKAYAWPPARGITADARSADNAELRELSAGFFKALHYSGVNDLDWRYDRRDRRYKLVDFNPRVGAQFRFGVTTAGVDVVRALHLDLTGRPAPAGDQDHRRRLVVENVYPAARLGHRRAGLPAPAAAPAGSRTAGAWREGSAGDPVPLVVMIATVAWRAARGLVHALIHRSRAERTATSTPWDARQLEDQ</sequence>
<dbReference type="SUPFAM" id="SSF56059">
    <property type="entry name" value="Glutathione synthetase ATP-binding domain-like"/>
    <property type="match status" value="1"/>
</dbReference>
<dbReference type="GO" id="GO:0005524">
    <property type="term" value="F:ATP binding"/>
    <property type="evidence" value="ECO:0007669"/>
    <property type="project" value="UniProtKB-UniRule"/>
</dbReference>
<dbReference type="EMBL" id="BOMQ01000008">
    <property type="protein sequence ID" value="GIE46947.1"/>
    <property type="molecule type" value="Genomic_DNA"/>
</dbReference>
<keyword evidence="4" id="KW-1185">Reference proteome</keyword>
<keyword evidence="1" id="KW-0067">ATP-binding</keyword>
<dbReference type="InterPro" id="IPR011761">
    <property type="entry name" value="ATP-grasp"/>
</dbReference>
<evidence type="ECO:0000256" key="1">
    <source>
        <dbReference type="PROSITE-ProRule" id="PRU00409"/>
    </source>
</evidence>
<proteinExistence type="predicted"/>
<evidence type="ECO:0000259" key="2">
    <source>
        <dbReference type="PROSITE" id="PS50975"/>
    </source>
</evidence>
<dbReference type="GO" id="GO:0046872">
    <property type="term" value="F:metal ion binding"/>
    <property type="evidence" value="ECO:0007669"/>
    <property type="project" value="InterPro"/>
</dbReference>
<comment type="caution">
    <text evidence="3">The sequence shown here is derived from an EMBL/GenBank/DDBJ whole genome shotgun (WGS) entry which is preliminary data.</text>
</comment>
<evidence type="ECO:0000313" key="4">
    <source>
        <dbReference type="Proteomes" id="UP000647172"/>
    </source>
</evidence>
<protein>
    <submittedName>
        <fullName evidence="3">ATP-grasp domain-containing protein</fullName>
    </submittedName>
</protein>
<dbReference type="PROSITE" id="PS50975">
    <property type="entry name" value="ATP_GRASP"/>
    <property type="match status" value="1"/>
</dbReference>
<dbReference type="Proteomes" id="UP000647172">
    <property type="component" value="Unassembled WGS sequence"/>
</dbReference>
<dbReference type="AlphaFoldDB" id="A0A919JDJ0"/>
<dbReference type="Gene3D" id="3.30.470.20">
    <property type="entry name" value="ATP-grasp fold, B domain"/>
    <property type="match status" value="1"/>
</dbReference>
<name>A0A919JDJ0_9ACTN</name>
<keyword evidence="1" id="KW-0547">Nucleotide-binding</keyword>
<feature type="domain" description="ATP-grasp" evidence="2">
    <location>
        <begin position="128"/>
        <end position="319"/>
    </location>
</feature>
<gene>
    <name evidence="3" type="ORF">Ani05nite_04810</name>
</gene>
<reference evidence="3" key="1">
    <citation type="submission" date="2021-01" db="EMBL/GenBank/DDBJ databases">
        <title>Whole genome shotgun sequence of Actinoplanes nipponensis NBRC 14063.</title>
        <authorList>
            <person name="Komaki H."/>
            <person name="Tamura T."/>
        </authorList>
    </citation>
    <scope>NUCLEOTIDE SEQUENCE</scope>
    <source>
        <strain evidence="3">NBRC 14063</strain>
    </source>
</reference>
<dbReference type="RefSeq" id="WP_203763918.1">
    <property type="nucleotide sequence ID" value="NZ_BAAAYJ010000088.1"/>
</dbReference>